<dbReference type="Proteomes" id="UP000192491">
    <property type="component" value="Unassembled WGS sequence"/>
</dbReference>
<gene>
    <name evidence="1" type="ORF">BWK73_27970</name>
</gene>
<reference evidence="1 2" key="1">
    <citation type="submission" date="2017-01" db="EMBL/GenBank/DDBJ databases">
        <title>Novel large sulfur bacteria in the metagenomes of groundwater-fed chemosynthetic microbial mats in the Lake Huron basin.</title>
        <authorList>
            <person name="Sharrar A.M."/>
            <person name="Flood B.E."/>
            <person name="Bailey J.V."/>
            <person name="Jones D.S."/>
            <person name="Biddanda B."/>
            <person name="Ruberg S.A."/>
            <person name="Marcus D.N."/>
            <person name="Dick G.J."/>
        </authorList>
    </citation>
    <scope>NUCLEOTIDE SEQUENCE [LARGE SCALE GENOMIC DNA]</scope>
    <source>
        <strain evidence="1">A8</strain>
    </source>
</reference>
<protein>
    <submittedName>
        <fullName evidence="1">Uncharacterized protein</fullName>
    </submittedName>
</protein>
<proteinExistence type="predicted"/>
<name>A0A1Y1QJU9_9GAMM</name>
<evidence type="ECO:0000313" key="1">
    <source>
        <dbReference type="EMBL" id="OQX07483.1"/>
    </source>
</evidence>
<accession>A0A1Y1QJU9</accession>
<evidence type="ECO:0000313" key="2">
    <source>
        <dbReference type="Proteomes" id="UP000192491"/>
    </source>
</evidence>
<dbReference type="AlphaFoldDB" id="A0A1Y1QJU9"/>
<organism evidence="1 2">
    <name type="scientific">Thiothrix lacustris</name>
    <dbReference type="NCBI Taxonomy" id="525917"/>
    <lineage>
        <taxon>Bacteria</taxon>
        <taxon>Pseudomonadati</taxon>
        <taxon>Pseudomonadota</taxon>
        <taxon>Gammaproteobacteria</taxon>
        <taxon>Thiotrichales</taxon>
        <taxon>Thiotrichaceae</taxon>
        <taxon>Thiothrix</taxon>
    </lineage>
</organism>
<comment type="caution">
    <text evidence="1">The sequence shown here is derived from an EMBL/GenBank/DDBJ whole genome shotgun (WGS) entry which is preliminary data.</text>
</comment>
<sequence length="78" mass="8870">MSYPHEPMTTPAQQLDVLNQRIKHHQADFAACNATAWECRKWAMTFLNAAAIYETAANDALAQLKTDLEHKWAKELAQ</sequence>
<dbReference type="EMBL" id="MTEJ01000208">
    <property type="protein sequence ID" value="OQX07483.1"/>
    <property type="molecule type" value="Genomic_DNA"/>
</dbReference>